<evidence type="ECO:0000313" key="4">
    <source>
        <dbReference type="Proteomes" id="UP000799440"/>
    </source>
</evidence>
<dbReference type="EMBL" id="MU006603">
    <property type="protein sequence ID" value="KAF2742837.1"/>
    <property type="molecule type" value="Genomic_DNA"/>
</dbReference>
<feature type="domain" description="RING-type" evidence="2">
    <location>
        <begin position="68"/>
        <end position="122"/>
    </location>
</feature>
<dbReference type="SMART" id="SM00184">
    <property type="entry name" value="RING"/>
    <property type="match status" value="1"/>
</dbReference>
<dbReference type="GO" id="GO:0008270">
    <property type="term" value="F:zinc ion binding"/>
    <property type="evidence" value="ECO:0007669"/>
    <property type="project" value="UniProtKB-KW"/>
</dbReference>
<sequence>MAPAVNDETCLGPSLDIGLGADPFGTECYDRLELDDPRNPEIITTLPTRSRFKEELLSCQPPPEIKKCSLCESDFQRIHSIADSIIVVRTPCSHYFHQLCILAAAHNEEGDDDVYWFPCPCCLNPLYKTKVGERWYSQYQAIVKSSKKATMYLDKCARDQRQLQVLVFEVLVRLSQVLRDDIGIDTDGISQTAIIAYAYTVVLRMRSQRLSIMDWL</sequence>
<dbReference type="Gene3D" id="3.30.40.10">
    <property type="entry name" value="Zinc/RING finger domain, C3HC4 (zinc finger)"/>
    <property type="match status" value="1"/>
</dbReference>
<keyword evidence="4" id="KW-1185">Reference proteome</keyword>
<dbReference type="SUPFAM" id="SSF57850">
    <property type="entry name" value="RING/U-box"/>
    <property type="match status" value="1"/>
</dbReference>
<keyword evidence="1" id="KW-0479">Metal-binding</keyword>
<dbReference type="InterPro" id="IPR013083">
    <property type="entry name" value="Znf_RING/FYVE/PHD"/>
</dbReference>
<evidence type="ECO:0000313" key="3">
    <source>
        <dbReference type="EMBL" id="KAF2742837.1"/>
    </source>
</evidence>
<proteinExistence type="predicted"/>
<evidence type="ECO:0000259" key="2">
    <source>
        <dbReference type="PROSITE" id="PS50089"/>
    </source>
</evidence>
<dbReference type="CDD" id="cd16448">
    <property type="entry name" value="RING-H2"/>
    <property type="match status" value="1"/>
</dbReference>
<accession>A0A6A6V0V5</accession>
<dbReference type="AlphaFoldDB" id="A0A6A6V0V5"/>
<keyword evidence="1" id="KW-0862">Zinc</keyword>
<keyword evidence="1" id="KW-0863">Zinc-finger</keyword>
<protein>
    <recommendedName>
        <fullName evidence="2">RING-type domain-containing protein</fullName>
    </recommendedName>
</protein>
<dbReference type="Proteomes" id="UP000799440">
    <property type="component" value="Unassembled WGS sequence"/>
</dbReference>
<dbReference type="OrthoDB" id="8062037at2759"/>
<gene>
    <name evidence="3" type="ORF">M011DRAFT_462116</name>
</gene>
<name>A0A6A6V0V5_9PLEO</name>
<organism evidence="3 4">
    <name type="scientific">Sporormia fimetaria CBS 119925</name>
    <dbReference type="NCBI Taxonomy" id="1340428"/>
    <lineage>
        <taxon>Eukaryota</taxon>
        <taxon>Fungi</taxon>
        <taxon>Dikarya</taxon>
        <taxon>Ascomycota</taxon>
        <taxon>Pezizomycotina</taxon>
        <taxon>Dothideomycetes</taxon>
        <taxon>Pleosporomycetidae</taxon>
        <taxon>Pleosporales</taxon>
        <taxon>Sporormiaceae</taxon>
        <taxon>Sporormia</taxon>
    </lineage>
</organism>
<reference evidence="3" key="1">
    <citation type="journal article" date="2020" name="Stud. Mycol.">
        <title>101 Dothideomycetes genomes: a test case for predicting lifestyles and emergence of pathogens.</title>
        <authorList>
            <person name="Haridas S."/>
            <person name="Albert R."/>
            <person name="Binder M."/>
            <person name="Bloem J."/>
            <person name="Labutti K."/>
            <person name="Salamov A."/>
            <person name="Andreopoulos B."/>
            <person name="Baker S."/>
            <person name="Barry K."/>
            <person name="Bills G."/>
            <person name="Bluhm B."/>
            <person name="Cannon C."/>
            <person name="Castanera R."/>
            <person name="Culley D."/>
            <person name="Daum C."/>
            <person name="Ezra D."/>
            <person name="Gonzalez J."/>
            <person name="Henrissat B."/>
            <person name="Kuo A."/>
            <person name="Liang C."/>
            <person name="Lipzen A."/>
            <person name="Lutzoni F."/>
            <person name="Magnuson J."/>
            <person name="Mondo S."/>
            <person name="Nolan M."/>
            <person name="Ohm R."/>
            <person name="Pangilinan J."/>
            <person name="Park H.-J."/>
            <person name="Ramirez L."/>
            <person name="Alfaro M."/>
            <person name="Sun H."/>
            <person name="Tritt A."/>
            <person name="Yoshinaga Y."/>
            <person name="Zwiers L.-H."/>
            <person name="Turgeon B."/>
            <person name="Goodwin S."/>
            <person name="Spatafora J."/>
            <person name="Crous P."/>
            <person name="Grigoriev I."/>
        </authorList>
    </citation>
    <scope>NUCLEOTIDE SEQUENCE</scope>
    <source>
        <strain evidence="3">CBS 119925</strain>
    </source>
</reference>
<evidence type="ECO:0000256" key="1">
    <source>
        <dbReference type="PROSITE-ProRule" id="PRU00175"/>
    </source>
</evidence>
<dbReference type="PROSITE" id="PS50089">
    <property type="entry name" value="ZF_RING_2"/>
    <property type="match status" value="1"/>
</dbReference>
<dbReference type="InterPro" id="IPR001841">
    <property type="entry name" value="Znf_RING"/>
</dbReference>